<accession>B6A927</accession>
<gene>
    <name evidence="2" type="ORF">CMU_037830</name>
</gene>
<proteinExistence type="predicted"/>
<protein>
    <submittedName>
        <fullName evidence="2">Uncharacterized protein</fullName>
    </submittedName>
</protein>
<name>B6A927_CRYMR</name>
<dbReference type="OrthoDB" id="10317717at2759"/>
<keyword evidence="1" id="KW-1133">Transmembrane helix</keyword>
<dbReference type="VEuPathDB" id="CryptoDB:CMU_037830"/>
<keyword evidence="1" id="KW-0472">Membrane</keyword>
<evidence type="ECO:0000256" key="1">
    <source>
        <dbReference type="SAM" id="Phobius"/>
    </source>
</evidence>
<feature type="transmembrane region" description="Helical" evidence="1">
    <location>
        <begin position="492"/>
        <end position="513"/>
    </location>
</feature>
<dbReference type="RefSeq" id="XP_002139067.1">
    <property type="nucleotide sequence ID" value="XM_002139031.1"/>
</dbReference>
<sequence length="524" mass="62047">MTQDEFEVEYSNLNSNKLDIWRSLNHIEENMKLYNVILDNYTRTDAIVTFIGICNEDLNNLNKLEIPISKRYKIKGEDPDLDITWPINVKLAAHNTSLVNTCQEFNIPKTRNQLSQYIRHNYTLYDYLLLISWNKCNETSIYMYSLKIAIICISYLEDYKIFYEAYKEVLSIWFEDFTYINTNLPVVSGFQFYIWNVFESDIQNFSTLLNLNSDTTFIEYTKRLETIIDIKLKRNLKFQNIFTNKLLDKDLNDTNKNYTLIYLSDISNIEQELELWIKNGIYDIGTYNPPHIINLIIYNPSNYSIYFTSQKSSIYSSSISINSNTIITIDNYSRNSNNTNTKVQNNTKVFNEFIYHIRDWVYPYRGDGDHARTSFGMKSYPILYYITDYEWYIMPDWEISGLKLRQIRLYLTKSTKYIQLIYKILSNDWLIKIPCYYKDLLIRINLIFRSILISNQNSIYSKLHMSKILFQDSSEAFNDKNMIFNAFFALEFKIAIVLPIVLPIILGIVGNIFKISKIINNNGN</sequence>
<reference evidence="2" key="1">
    <citation type="submission" date="2008-06" db="EMBL/GenBank/DDBJ databases">
        <authorList>
            <person name="Lorenzi H."/>
            <person name="Inman J."/>
            <person name="Miller J."/>
            <person name="Schobel S."/>
            <person name="Amedeo P."/>
            <person name="Caler E.V."/>
            <person name="da Silva J."/>
        </authorList>
    </citation>
    <scope>NUCLEOTIDE SEQUENCE [LARGE SCALE GENOMIC DNA]</scope>
    <source>
        <strain evidence="2">RN66</strain>
    </source>
</reference>
<dbReference type="OMA" id="DITWPIN"/>
<dbReference type="EMBL" id="DS989726">
    <property type="protein sequence ID" value="EEA04718.1"/>
    <property type="molecule type" value="Genomic_DNA"/>
</dbReference>
<organism evidence="2 3">
    <name type="scientific">Cryptosporidium muris (strain RN66)</name>
    <dbReference type="NCBI Taxonomy" id="441375"/>
    <lineage>
        <taxon>Eukaryota</taxon>
        <taxon>Sar</taxon>
        <taxon>Alveolata</taxon>
        <taxon>Apicomplexa</taxon>
        <taxon>Conoidasida</taxon>
        <taxon>Coccidia</taxon>
        <taxon>Eucoccidiorida</taxon>
        <taxon>Eimeriorina</taxon>
        <taxon>Cryptosporidiidae</taxon>
        <taxon>Cryptosporidium</taxon>
    </lineage>
</organism>
<keyword evidence="1" id="KW-0812">Transmembrane</keyword>
<dbReference type="GeneID" id="6994259"/>
<dbReference type="Pfam" id="PF10510">
    <property type="entry name" value="PIG-S"/>
    <property type="match status" value="1"/>
</dbReference>
<evidence type="ECO:0000313" key="2">
    <source>
        <dbReference type="EMBL" id="EEA04718.1"/>
    </source>
</evidence>
<dbReference type="GO" id="GO:0006506">
    <property type="term" value="P:GPI anchor biosynthetic process"/>
    <property type="evidence" value="ECO:0007669"/>
    <property type="project" value="UniProtKB-UniPathway"/>
</dbReference>
<keyword evidence="3" id="KW-1185">Reference proteome</keyword>
<evidence type="ECO:0000313" key="3">
    <source>
        <dbReference type="Proteomes" id="UP000001460"/>
    </source>
</evidence>
<dbReference type="InterPro" id="IPR019540">
    <property type="entry name" value="PtdIno-glycan_biosynth_class_S"/>
</dbReference>
<dbReference type="Proteomes" id="UP000001460">
    <property type="component" value="Unassembled WGS sequence"/>
</dbReference>
<dbReference type="AlphaFoldDB" id="B6A927"/>
<dbReference type="UniPathway" id="UPA00196"/>
<dbReference type="GO" id="GO:0016255">
    <property type="term" value="P:attachment of GPI anchor to protein"/>
    <property type="evidence" value="ECO:0007669"/>
    <property type="project" value="InterPro"/>
</dbReference>
<dbReference type="GO" id="GO:0042765">
    <property type="term" value="C:GPI-anchor transamidase complex"/>
    <property type="evidence" value="ECO:0007669"/>
    <property type="project" value="InterPro"/>
</dbReference>